<proteinExistence type="predicted"/>
<dbReference type="GO" id="GO:0003824">
    <property type="term" value="F:catalytic activity"/>
    <property type="evidence" value="ECO:0007669"/>
    <property type="project" value="InterPro"/>
</dbReference>
<feature type="domain" description="Endonuclease/exonuclease/phosphatase" evidence="2">
    <location>
        <begin position="68"/>
        <end position="133"/>
    </location>
</feature>
<feature type="compositionally biased region" description="Polar residues" evidence="1">
    <location>
        <begin position="163"/>
        <end position="172"/>
    </location>
</feature>
<gene>
    <name evidence="3" type="ORF">TBRA_LOCUS2108</name>
</gene>
<dbReference type="InterPro" id="IPR005135">
    <property type="entry name" value="Endo/exonuclease/phosphatase"/>
</dbReference>
<dbReference type="InterPro" id="IPR036691">
    <property type="entry name" value="Endo/exonu/phosph_ase_sf"/>
</dbReference>
<feature type="region of interest" description="Disordered" evidence="1">
    <location>
        <begin position="129"/>
        <end position="178"/>
    </location>
</feature>
<evidence type="ECO:0000313" key="4">
    <source>
        <dbReference type="Proteomes" id="UP000479190"/>
    </source>
</evidence>
<evidence type="ECO:0000256" key="1">
    <source>
        <dbReference type="SAM" id="MobiDB-lite"/>
    </source>
</evidence>
<name>A0A6H5I5G0_9HYME</name>
<keyword evidence="4" id="KW-1185">Reference proteome</keyword>
<dbReference type="AlphaFoldDB" id="A0A6H5I5G0"/>
<dbReference type="EMBL" id="CADCXV010000416">
    <property type="protein sequence ID" value="CAB0030092.1"/>
    <property type="molecule type" value="Genomic_DNA"/>
</dbReference>
<dbReference type="Gene3D" id="3.60.10.10">
    <property type="entry name" value="Endonuclease/exonuclease/phosphatase"/>
    <property type="match status" value="1"/>
</dbReference>
<sequence>EKKVLHDQDRTEATALDPVWQQCQPRKIREARTPTRAARSAIELKVKACCDDARADVSKDSRRGQLGLVDFNAWSTEWGQAVVSRDQEARCCSMQSLHSMCLLLNTGSRSTFCGPQGGSVIDLTFASDTLSERESSPGASVEPTHRQRPPCHSVFEVLPAGNRRSNPSSGEPSQVERPARWTETCFGEMMSGVVEGSISLP</sequence>
<evidence type="ECO:0000259" key="2">
    <source>
        <dbReference type="Pfam" id="PF14529"/>
    </source>
</evidence>
<dbReference type="Proteomes" id="UP000479190">
    <property type="component" value="Unassembled WGS sequence"/>
</dbReference>
<dbReference type="OrthoDB" id="411871at2759"/>
<feature type="non-terminal residue" evidence="3">
    <location>
        <position position="1"/>
    </location>
</feature>
<accession>A0A6H5I5G0</accession>
<protein>
    <recommendedName>
        <fullName evidence="2">Endonuclease/exonuclease/phosphatase domain-containing protein</fullName>
    </recommendedName>
</protein>
<dbReference type="SUPFAM" id="SSF56219">
    <property type="entry name" value="DNase I-like"/>
    <property type="match status" value="1"/>
</dbReference>
<evidence type="ECO:0000313" key="3">
    <source>
        <dbReference type="EMBL" id="CAB0030092.1"/>
    </source>
</evidence>
<organism evidence="3 4">
    <name type="scientific">Trichogramma brassicae</name>
    <dbReference type="NCBI Taxonomy" id="86971"/>
    <lineage>
        <taxon>Eukaryota</taxon>
        <taxon>Metazoa</taxon>
        <taxon>Ecdysozoa</taxon>
        <taxon>Arthropoda</taxon>
        <taxon>Hexapoda</taxon>
        <taxon>Insecta</taxon>
        <taxon>Pterygota</taxon>
        <taxon>Neoptera</taxon>
        <taxon>Endopterygota</taxon>
        <taxon>Hymenoptera</taxon>
        <taxon>Apocrita</taxon>
        <taxon>Proctotrupomorpha</taxon>
        <taxon>Chalcidoidea</taxon>
        <taxon>Trichogrammatidae</taxon>
        <taxon>Trichogramma</taxon>
    </lineage>
</organism>
<reference evidence="3 4" key="1">
    <citation type="submission" date="2020-02" db="EMBL/GenBank/DDBJ databases">
        <authorList>
            <person name="Ferguson B K."/>
        </authorList>
    </citation>
    <scope>NUCLEOTIDE SEQUENCE [LARGE SCALE GENOMIC DNA]</scope>
</reference>
<dbReference type="Pfam" id="PF14529">
    <property type="entry name" value="Exo_endo_phos_2"/>
    <property type="match status" value="1"/>
</dbReference>